<dbReference type="Proteomes" id="UP001054837">
    <property type="component" value="Unassembled WGS sequence"/>
</dbReference>
<keyword evidence="2" id="KW-1185">Reference proteome</keyword>
<sequence length="96" mass="10872">MPTIKHPASRIVASLWNSLTIQMAISKRILDQLLVELNPQQRNANENRGSSGKSLFLRLIMEVTALKEMNFLKEEFGGQLHDGQLPLNNINAIYKI</sequence>
<protein>
    <submittedName>
        <fullName evidence="1">Uncharacterized protein</fullName>
    </submittedName>
</protein>
<name>A0AAV4U679_9ARAC</name>
<dbReference type="AlphaFoldDB" id="A0AAV4U679"/>
<proteinExistence type="predicted"/>
<reference evidence="1 2" key="1">
    <citation type="submission" date="2021-06" db="EMBL/GenBank/DDBJ databases">
        <title>Caerostris darwini draft genome.</title>
        <authorList>
            <person name="Kono N."/>
            <person name="Arakawa K."/>
        </authorList>
    </citation>
    <scope>NUCLEOTIDE SEQUENCE [LARGE SCALE GENOMIC DNA]</scope>
</reference>
<comment type="caution">
    <text evidence="1">The sequence shown here is derived from an EMBL/GenBank/DDBJ whole genome shotgun (WGS) entry which is preliminary data.</text>
</comment>
<evidence type="ECO:0000313" key="2">
    <source>
        <dbReference type="Proteomes" id="UP001054837"/>
    </source>
</evidence>
<dbReference type="EMBL" id="BPLQ01010750">
    <property type="protein sequence ID" value="GIY53289.1"/>
    <property type="molecule type" value="Genomic_DNA"/>
</dbReference>
<organism evidence="1 2">
    <name type="scientific">Caerostris darwini</name>
    <dbReference type="NCBI Taxonomy" id="1538125"/>
    <lineage>
        <taxon>Eukaryota</taxon>
        <taxon>Metazoa</taxon>
        <taxon>Ecdysozoa</taxon>
        <taxon>Arthropoda</taxon>
        <taxon>Chelicerata</taxon>
        <taxon>Arachnida</taxon>
        <taxon>Araneae</taxon>
        <taxon>Araneomorphae</taxon>
        <taxon>Entelegynae</taxon>
        <taxon>Araneoidea</taxon>
        <taxon>Araneidae</taxon>
        <taxon>Caerostris</taxon>
    </lineage>
</organism>
<accession>A0AAV4U679</accession>
<gene>
    <name evidence="1" type="ORF">CDAR_452541</name>
</gene>
<evidence type="ECO:0000313" key="1">
    <source>
        <dbReference type="EMBL" id="GIY53289.1"/>
    </source>
</evidence>